<dbReference type="Gene3D" id="1.20.120.160">
    <property type="entry name" value="HPT domain"/>
    <property type="match status" value="1"/>
</dbReference>
<keyword evidence="4" id="KW-0812">Transmembrane</keyword>
<dbReference type="Pfam" id="PF01627">
    <property type="entry name" value="Hpt"/>
    <property type="match status" value="1"/>
</dbReference>
<dbReference type="InterPro" id="IPR036641">
    <property type="entry name" value="HPT_dom_sf"/>
</dbReference>
<dbReference type="PROSITE" id="PS50110">
    <property type="entry name" value="RESPONSE_REGULATORY"/>
    <property type="match status" value="1"/>
</dbReference>
<dbReference type="Pfam" id="PF00072">
    <property type="entry name" value="Response_reg"/>
    <property type="match status" value="1"/>
</dbReference>
<evidence type="ECO:0000259" key="14">
    <source>
        <dbReference type="PROSITE" id="PS50894"/>
    </source>
</evidence>
<feature type="compositionally biased region" description="Polar residues" evidence="12">
    <location>
        <begin position="1"/>
        <end position="14"/>
    </location>
</feature>
<evidence type="ECO:0000256" key="12">
    <source>
        <dbReference type="SAM" id="MobiDB-lite"/>
    </source>
</evidence>
<dbReference type="EMBL" id="CP036271">
    <property type="protein sequence ID" value="QDT53673.1"/>
    <property type="molecule type" value="Genomic_DNA"/>
</dbReference>
<evidence type="ECO:0000313" key="16">
    <source>
        <dbReference type="Proteomes" id="UP000315700"/>
    </source>
</evidence>
<dbReference type="InParanoid" id="A0A517SC35"/>
<feature type="region of interest" description="Disordered" evidence="12">
    <location>
        <begin position="1"/>
        <end position="45"/>
    </location>
</feature>
<keyword evidence="9" id="KW-0472">Membrane</keyword>
<protein>
    <submittedName>
        <fullName evidence="15">Signal transduction histidine-protein kinase BarA</fullName>
        <ecNumber evidence="15">2.7.13.3</ecNumber>
    </submittedName>
</protein>
<evidence type="ECO:0000256" key="3">
    <source>
        <dbReference type="ARBA" id="ARBA00022553"/>
    </source>
</evidence>
<dbReference type="InterPro" id="IPR008207">
    <property type="entry name" value="Sig_transdc_His_kin_Hpt_dom"/>
</dbReference>
<evidence type="ECO:0000259" key="13">
    <source>
        <dbReference type="PROSITE" id="PS50110"/>
    </source>
</evidence>
<dbReference type="Gene3D" id="3.40.50.2300">
    <property type="match status" value="1"/>
</dbReference>
<keyword evidence="5" id="KW-0547">Nucleotide-binding</keyword>
<dbReference type="GO" id="GO:0000160">
    <property type="term" value="P:phosphorelay signal transduction system"/>
    <property type="evidence" value="ECO:0007669"/>
    <property type="project" value="UniProtKB-KW"/>
</dbReference>
<dbReference type="PANTHER" id="PTHR45339:SF1">
    <property type="entry name" value="HYBRID SIGNAL TRANSDUCTION HISTIDINE KINASE J"/>
    <property type="match status" value="1"/>
</dbReference>
<evidence type="ECO:0000256" key="11">
    <source>
        <dbReference type="PROSITE-ProRule" id="PRU00169"/>
    </source>
</evidence>
<dbReference type="SMART" id="SM00448">
    <property type="entry name" value="REC"/>
    <property type="match status" value="1"/>
</dbReference>
<feature type="modified residue" description="4-aspartylphosphate" evidence="11">
    <location>
        <position position="108"/>
    </location>
</feature>
<keyword evidence="8" id="KW-0902">Two-component regulatory system</keyword>
<evidence type="ECO:0000313" key="15">
    <source>
        <dbReference type="EMBL" id="QDT53673.1"/>
    </source>
</evidence>
<dbReference type="Proteomes" id="UP000315700">
    <property type="component" value="Chromosome"/>
</dbReference>
<evidence type="ECO:0000256" key="7">
    <source>
        <dbReference type="ARBA" id="ARBA00022989"/>
    </source>
</evidence>
<dbReference type="GO" id="GO:0004673">
    <property type="term" value="F:protein histidine kinase activity"/>
    <property type="evidence" value="ECO:0007669"/>
    <property type="project" value="UniProtKB-EC"/>
</dbReference>
<organism evidence="15 16">
    <name type="scientific">Caulifigura coniformis</name>
    <dbReference type="NCBI Taxonomy" id="2527983"/>
    <lineage>
        <taxon>Bacteria</taxon>
        <taxon>Pseudomonadati</taxon>
        <taxon>Planctomycetota</taxon>
        <taxon>Planctomycetia</taxon>
        <taxon>Planctomycetales</taxon>
        <taxon>Planctomycetaceae</taxon>
        <taxon>Caulifigura</taxon>
    </lineage>
</organism>
<comment type="subcellular location">
    <subcellularLocation>
        <location evidence="1">Cell membrane</location>
        <topology evidence="1">Multi-pass membrane protein</topology>
    </subcellularLocation>
</comment>
<dbReference type="GO" id="GO:0005524">
    <property type="term" value="F:ATP binding"/>
    <property type="evidence" value="ECO:0007669"/>
    <property type="project" value="UniProtKB-KW"/>
</dbReference>
<dbReference type="SUPFAM" id="SSF47226">
    <property type="entry name" value="Histidine-containing phosphotransfer domain, HPT domain"/>
    <property type="match status" value="1"/>
</dbReference>
<evidence type="ECO:0000256" key="10">
    <source>
        <dbReference type="PROSITE-ProRule" id="PRU00110"/>
    </source>
</evidence>
<feature type="domain" description="Response regulatory" evidence="13">
    <location>
        <begin position="59"/>
        <end position="175"/>
    </location>
</feature>
<keyword evidence="15" id="KW-0418">Kinase</keyword>
<dbReference type="InterPro" id="IPR001789">
    <property type="entry name" value="Sig_transdc_resp-reg_receiver"/>
</dbReference>
<name>A0A517SC35_9PLAN</name>
<evidence type="ECO:0000256" key="9">
    <source>
        <dbReference type="ARBA" id="ARBA00023136"/>
    </source>
</evidence>
<accession>A0A517SC35</accession>
<evidence type="ECO:0000256" key="5">
    <source>
        <dbReference type="ARBA" id="ARBA00022741"/>
    </source>
</evidence>
<dbReference type="SUPFAM" id="SSF52172">
    <property type="entry name" value="CheY-like"/>
    <property type="match status" value="1"/>
</dbReference>
<evidence type="ECO:0000256" key="1">
    <source>
        <dbReference type="ARBA" id="ARBA00004651"/>
    </source>
</evidence>
<evidence type="ECO:0000256" key="4">
    <source>
        <dbReference type="ARBA" id="ARBA00022692"/>
    </source>
</evidence>
<evidence type="ECO:0000256" key="2">
    <source>
        <dbReference type="ARBA" id="ARBA00022475"/>
    </source>
</evidence>
<keyword evidence="15" id="KW-0808">Transferase</keyword>
<keyword evidence="2" id="KW-1003">Cell membrane</keyword>
<feature type="modified residue" description="Phosphohistidine" evidence="10">
    <location>
        <position position="259"/>
    </location>
</feature>
<proteinExistence type="predicted"/>
<evidence type="ECO:0000256" key="6">
    <source>
        <dbReference type="ARBA" id="ARBA00022840"/>
    </source>
</evidence>
<dbReference type="KEGG" id="ccos:Pan44_16960"/>
<dbReference type="SMART" id="SM00073">
    <property type="entry name" value="HPT"/>
    <property type="match status" value="1"/>
</dbReference>
<dbReference type="CDD" id="cd17546">
    <property type="entry name" value="REC_hyHK_CKI1_RcsC-like"/>
    <property type="match status" value="1"/>
</dbReference>
<reference evidence="15 16" key="1">
    <citation type="submission" date="2019-02" db="EMBL/GenBank/DDBJ databases">
        <title>Deep-cultivation of Planctomycetes and their phenomic and genomic characterization uncovers novel biology.</title>
        <authorList>
            <person name="Wiegand S."/>
            <person name="Jogler M."/>
            <person name="Boedeker C."/>
            <person name="Pinto D."/>
            <person name="Vollmers J."/>
            <person name="Rivas-Marin E."/>
            <person name="Kohn T."/>
            <person name="Peeters S.H."/>
            <person name="Heuer A."/>
            <person name="Rast P."/>
            <person name="Oberbeckmann S."/>
            <person name="Bunk B."/>
            <person name="Jeske O."/>
            <person name="Meyerdierks A."/>
            <person name="Storesund J.E."/>
            <person name="Kallscheuer N."/>
            <person name="Luecker S."/>
            <person name="Lage O.M."/>
            <person name="Pohl T."/>
            <person name="Merkel B.J."/>
            <person name="Hornburger P."/>
            <person name="Mueller R.-W."/>
            <person name="Bruemmer F."/>
            <person name="Labrenz M."/>
            <person name="Spormann A.M."/>
            <person name="Op den Camp H."/>
            <person name="Overmann J."/>
            <person name="Amann R."/>
            <person name="Jetten M.S.M."/>
            <person name="Mascher T."/>
            <person name="Medema M.H."/>
            <person name="Devos D.P."/>
            <person name="Kaster A.-K."/>
            <person name="Ovreas L."/>
            <person name="Rohde M."/>
            <person name="Galperin M.Y."/>
            <person name="Jogler C."/>
        </authorList>
    </citation>
    <scope>NUCLEOTIDE SEQUENCE [LARGE SCALE GENOMIC DNA]</scope>
    <source>
        <strain evidence="15 16">Pan44</strain>
    </source>
</reference>
<dbReference type="InterPro" id="IPR011006">
    <property type="entry name" value="CheY-like_superfamily"/>
</dbReference>
<sequence>MAATDFQMTHQPARNGNDRNSRQSAQEASQDFPAPDLADPAVNHEDPELSSLPVFAPLHVLVVDDSAANRAFAVSLLEHRGHSWKLASTGLEAIELYLRYSFDAVLMDLEMPNLDGVGATEIIRSLPRGKDVPIIAMTTQTAEADREKCRNAGMTEFVSKPFSARDMVIILERAVARVRLARISRLLHVLPERTPMAPTSSPSAAAVVNLGISLQRLGNDQQLLRDMAGFYIEDVPELMGELRSALEADDVELATRSAHSLKGLSSNFEATFAIGAAMAVETAARSGDLAKAAGGVDELDYELGRVIEALKAQVLGH</sequence>
<dbReference type="GO" id="GO:0005886">
    <property type="term" value="C:plasma membrane"/>
    <property type="evidence" value="ECO:0007669"/>
    <property type="project" value="UniProtKB-SubCell"/>
</dbReference>
<dbReference type="EC" id="2.7.13.3" evidence="15"/>
<keyword evidence="16" id="KW-1185">Reference proteome</keyword>
<evidence type="ECO:0000256" key="8">
    <source>
        <dbReference type="ARBA" id="ARBA00023012"/>
    </source>
</evidence>
<dbReference type="RefSeq" id="WP_197453941.1">
    <property type="nucleotide sequence ID" value="NZ_CP036271.1"/>
</dbReference>
<keyword evidence="6" id="KW-0067">ATP-binding</keyword>
<dbReference type="PANTHER" id="PTHR45339">
    <property type="entry name" value="HYBRID SIGNAL TRANSDUCTION HISTIDINE KINASE J"/>
    <property type="match status" value="1"/>
</dbReference>
<dbReference type="PROSITE" id="PS50894">
    <property type="entry name" value="HPT"/>
    <property type="match status" value="1"/>
</dbReference>
<feature type="domain" description="HPt" evidence="14">
    <location>
        <begin position="220"/>
        <end position="313"/>
    </location>
</feature>
<dbReference type="AlphaFoldDB" id="A0A517SC35"/>
<dbReference type="CDD" id="cd00088">
    <property type="entry name" value="HPT"/>
    <property type="match status" value="1"/>
</dbReference>
<keyword evidence="7" id="KW-1133">Transmembrane helix</keyword>
<gene>
    <name evidence="15" type="primary">barA_2</name>
    <name evidence="15" type="ORF">Pan44_16960</name>
</gene>
<keyword evidence="3 11" id="KW-0597">Phosphoprotein</keyword>